<gene>
    <name evidence="3" type="ORF">SAMN05660472_02287</name>
</gene>
<dbReference type="SUPFAM" id="SSF88713">
    <property type="entry name" value="Glycoside hydrolase/deacetylase"/>
    <property type="match status" value="1"/>
</dbReference>
<dbReference type="AlphaFoldDB" id="A0A1G9FY28"/>
<reference evidence="3 4" key="1">
    <citation type="submission" date="2016-10" db="EMBL/GenBank/DDBJ databases">
        <authorList>
            <person name="de Groot N.N."/>
        </authorList>
    </citation>
    <scope>NUCLEOTIDE SEQUENCE [LARGE SCALE GENOMIC DNA]</scope>
    <source>
        <strain evidence="3 4">DSM 18346</strain>
    </source>
</reference>
<dbReference type="Proteomes" id="UP000198718">
    <property type="component" value="Unassembled WGS sequence"/>
</dbReference>
<feature type="domain" description="NodB homology" evidence="2">
    <location>
        <begin position="172"/>
        <end position="340"/>
    </location>
</feature>
<dbReference type="GO" id="GO:0016810">
    <property type="term" value="F:hydrolase activity, acting on carbon-nitrogen (but not peptide) bonds"/>
    <property type="evidence" value="ECO:0007669"/>
    <property type="project" value="InterPro"/>
</dbReference>
<dbReference type="Gene3D" id="3.20.20.370">
    <property type="entry name" value="Glycoside hydrolase/deacetylase"/>
    <property type="match status" value="1"/>
</dbReference>
<dbReference type="RefSeq" id="WP_090553822.1">
    <property type="nucleotide sequence ID" value="NZ_FNFP01000005.1"/>
</dbReference>
<proteinExistence type="predicted"/>
<accession>A0A1G9FY28</accession>
<dbReference type="EMBL" id="FNFP01000005">
    <property type="protein sequence ID" value="SDK93262.1"/>
    <property type="molecule type" value="Genomic_DNA"/>
</dbReference>
<organism evidence="3 4">
    <name type="scientific">Natronincola ferrireducens</name>
    <dbReference type="NCBI Taxonomy" id="393762"/>
    <lineage>
        <taxon>Bacteria</taxon>
        <taxon>Bacillati</taxon>
        <taxon>Bacillota</taxon>
        <taxon>Clostridia</taxon>
        <taxon>Peptostreptococcales</taxon>
        <taxon>Natronincolaceae</taxon>
        <taxon>Natronincola</taxon>
    </lineage>
</organism>
<dbReference type="InterPro" id="IPR002509">
    <property type="entry name" value="NODB_dom"/>
</dbReference>
<evidence type="ECO:0000256" key="1">
    <source>
        <dbReference type="ARBA" id="ARBA00022729"/>
    </source>
</evidence>
<evidence type="ECO:0000313" key="4">
    <source>
        <dbReference type="Proteomes" id="UP000198718"/>
    </source>
</evidence>
<dbReference type="OrthoDB" id="9778320at2"/>
<dbReference type="PANTHER" id="PTHR34216:SF13">
    <property type="entry name" value="XYLANASE_CHITIN DEACETYLASE"/>
    <property type="match status" value="1"/>
</dbReference>
<evidence type="ECO:0000313" key="3">
    <source>
        <dbReference type="EMBL" id="SDK93262.1"/>
    </source>
</evidence>
<dbReference type="PROSITE" id="PS51677">
    <property type="entry name" value="NODB"/>
    <property type="match status" value="1"/>
</dbReference>
<sequence>MFKKSIIIILLSIIVLTSLTLGFMYEPLRVMGSNYINRSSGIVGRISKFFKGEEAIESSKVEGLEILLDEIDEINSIENGGLYQQTYREKTYNDGVRSFSVGDDNKADSIAVLMYHHLLKEDENTLYQNNDSVITVEDFQEQMKVLHDHSYHTITLYELEQFLLGNLDLPKNTVVITFDDGYLSNIQYAYPILKEYGFKASNFLITHKLMETSEEFDPDKLQYLSWQDMVNTLDVFTYDNHTHDLHRLEDKKGYLITKPVDDVVEDLHLNMKLTDSPYFAYPYGQYNGETLYILQNLDMRMAFTVKEGPVKRGDDLLQLKRYGIFPHTGINEFKKIVGIK</sequence>
<name>A0A1G9FY28_9FIRM</name>
<dbReference type="Pfam" id="PF01522">
    <property type="entry name" value="Polysacc_deac_1"/>
    <property type="match status" value="1"/>
</dbReference>
<dbReference type="InterPro" id="IPR051398">
    <property type="entry name" value="Polysacch_Deacetylase"/>
</dbReference>
<keyword evidence="4" id="KW-1185">Reference proteome</keyword>
<dbReference type="PANTHER" id="PTHR34216">
    <property type="match status" value="1"/>
</dbReference>
<protein>
    <submittedName>
        <fullName evidence="3">Polysaccharide deacetylase</fullName>
    </submittedName>
</protein>
<keyword evidence="1" id="KW-0732">Signal</keyword>
<dbReference type="InterPro" id="IPR011330">
    <property type="entry name" value="Glyco_hydro/deAcase_b/a-brl"/>
</dbReference>
<dbReference type="GO" id="GO:0005975">
    <property type="term" value="P:carbohydrate metabolic process"/>
    <property type="evidence" value="ECO:0007669"/>
    <property type="project" value="InterPro"/>
</dbReference>
<dbReference type="STRING" id="393762.SAMN05660472_02287"/>
<evidence type="ECO:0000259" key="2">
    <source>
        <dbReference type="PROSITE" id="PS51677"/>
    </source>
</evidence>
<dbReference type="CDD" id="cd10966">
    <property type="entry name" value="CE4_yadE_5s"/>
    <property type="match status" value="1"/>
</dbReference>